<dbReference type="InterPro" id="IPR002067">
    <property type="entry name" value="MCP"/>
</dbReference>
<dbReference type="Pfam" id="PF00153">
    <property type="entry name" value="Mito_carr"/>
    <property type="match status" value="3"/>
</dbReference>
<dbReference type="PROSITE" id="PS50920">
    <property type="entry name" value="SOLCAR"/>
    <property type="match status" value="3"/>
</dbReference>
<evidence type="ECO:0000256" key="10">
    <source>
        <dbReference type="SAM" id="Phobius"/>
    </source>
</evidence>
<reference evidence="11 12" key="2">
    <citation type="journal article" date="2007" name="PLoS Biol.">
        <title>Principles of genome evolution in the Drosophila melanogaster species group.</title>
        <authorList>
            <person name="Ranz J.M."/>
            <person name="Maurin D."/>
            <person name="Chan Y.S."/>
            <person name="von Grotthuss M."/>
            <person name="Hillier L.W."/>
            <person name="Roote J."/>
            <person name="Ashburner M."/>
            <person name="Bergman C.M."/>
        </authorList>
    </citation>
    <scope>NUCLEOTIDE SEQUENCE [LARGE SCALE GENOMIC DNA]</scope>
    <source>
        <strain evidence="12">Tai18E2 / Tucson 14021-0261.01</strain>
    </source>
</reference>
<dbReference type="Proteomes" id="UP000002282">
    <property type="component" value="Chromosome 3L"/>
</dbReference>
<evidence type="ECO:0000313" key="12">
    <source>
        <dbReference type="Proteomes" id="UP000002282"/>
    </source>
</evidence>
<keyword evidence="3 9" id="KW-0813">Transport</keyword>
<evidence type="ECO:0000256" key="3">
    <source>
        <dbReference type="ARBA" id="ARBA00022448"/>
    </source>
</evidence>
<keyword evidence="7 8" id="KW-0472">Membrane</keyword>
<feature type="repeat" description="Solcar" evidence="8">
    <location>
        <begin position="17"/>
        <end position="105"/>
    </location>
</feature>
<comment type="subcellular location">
    <subcellularLocation>
        <location evidence="1">Membrane</location>
        <topology evidence="1">Multi-pass membrane protein</topology>
    </subcellularLocation>
</comment>
<dbReference type="PANTHER" id="PTHR45618">
    <property type="entry name" value="MITOCHONDRIAL DICARBOXYLATE CARRIER-RELATED"/>
    <property type="match status" value="1"/>
</dbReference>
<evidence type="ECO:0000256" key="6">
    <source>
        <dbReference type="ARBA" id="ARBA00022989"/>
    </source>
</evidence>
<feature type="transmembrane region" description="Helical" evidence="10">
    <location>
        <begin position="23"/>
        <end position="43"/>
    </location>
</feature>
<dbReference type="EMBL" id="CM000159">
    <property type="protein sequence ID" value="KRK01939.1"/>
    <property type="molecule type" value="Genomic_DNA"/>
</dbReference>
<dbReference type="KEGG" id="dya:Dyak_GE22058"/>
<keyword evidence="12" id="KW-1185">Reference proteome</keyword>
<keyword evidence="6 10" id="KW-1133">Transmembrane helix</keyword>
<reference evidence="11 12" key="1">
    <citation type="journal article" date="2007" name="Nature">
        <title>Evolution of genes and genomes on the Drosophila phylogeny.</title>
        <authorList>
            <consortium name="Drosophila 12 Genomes Consortium"/>
            <person name="Clark A.G."/>
            <person name="Eisen M.B."/>
            <person name="Smith D.R."/>
            <person name="Bergman C.M."/>
            <person name="Oliver B."/>
            <person name="Markow T.A."/>
            <person name="Kaufman T.C."/>
            <person name="Kellis M."/>
            <person name="Gelbart W."/>
            <person name="Iyer V.N."/>
            <person name="Pollard D.A."/>
            <person name="Sackton T.B."/>
            <person name="Larracuente A.M."/>
            <person name="Singh N.D."/>
            <person name="Abad J.P."/>
            <person name="Abt D.N."/>
            <person name="Adryan B."/>
            <person name="Aguade M."/>
            <person name="Akashi H."/>
            <person name="Anderson W.W."/>
            <person name="Aquadro C.F."/>
            <person name="Ardell D.H."/>
            <person name="Arguello R."/>
            <person name="Artieri C.G."/>
            <person name="Barbash D.A."/>
            <person name="Barker D."/>
            <person name="Barsanti P."/>
            <person name="Batterham P."/>
            <person name="Batzoglou S."/>
            <person name="Begun D."/>
            <person name="Bhutkar A."/>
            <person name="Blanco E."/>
            <person name="Bosak S.A."/>
            <person name="Bradley R.K."/>
            <person name="Brand A.D."/>
            <person name="Brent M.R."/>
            <person name="Brooks A.N."/>
            <person name="Brown R.H."/>
            <person name="Butlin R.K."/>
            <person name="Caggese C."/>
            <person name="Calvi B.R."/>
            <person name="Bernardo de Carvalho A."/>
            <person name="Caspi A."/>
            <person name="Castrezana S."/>
            <person name="Celniker S.E."/>
            <person name="Chang J.L."/>
            <person name="Chapple C."/>
            <person name="Chatterji S."/>
            <person name="Chinwalla A."/>
            <person name="Civetta A."/>
            <person name="Clifton S.W."/>
            <person name="Comeron J.M."/>
            <person name="Costello J.C."/>
            <person name="Coyne J.A."/>
            <person name="Daub J."/>
            <person name="David R.G."/>
            <person name="Delcher A.L."/>
            <person name="Delehaunty K."/>
            <person name="Do C.B."/>
            <person name="Ebling H."/>
            <person name="Edwards K."/>
            <person name="Eickbush T."/>
            <person name="Evans J.D."/>
            <person name="Filipski A."/>
            <person name="Findeiss S."/>
            <person name="Freyhult E."/>
            <person name="Fulton L."/>
            <person name="Fulton R."/>
            <person name="Garcia A.C."/>
            <person name="Gardiner A."/>
            <person name="Garfield D.A."/>
            <person name="Garvin B.E."/>
            <person name="Gibson G."/>
            <person name="Gilbert D."/>
            <person name="Gnerre S."/>
            <person name="Godfrey J."/>
            <person name="Good R."/>
            <person name="Gotea V."/>
            <person name="Gravely B."/>
            <person name="Greenberg A.J."/>
            <person name="Griffiths-Jones S."/>
            <person name="Gross S."/>
            <person name="Guigo R."/>
            <person name="Gustafson E.A."/>
            <person name="Haerty W."/>
            <person name="Hahn M.W."/>
            <person name="Halligan D.L."/>
            <person name="Halpern A.L."/>
            <person name="Halter G.M."/>
            <person name="Han M.V."/>
            <person name="Heger A."/>
            <person name="Hillier L."/>
            <person name="Hinrichs A.S."/>
            <person name="Holmes I."/>
            <person name="Hoskins R.A."/>
            <person name="Hubisz M.J."/>
            <person name="Hultmark D."/>
            <person name="Huntley M.A."/>
            <person name="Jaffe D.B."/>
            <person name="Jagadeeshan S."/>
            <person name="Jeck W.R."/>
            <person name="Johnson J."/>
            <person name="Jones C.D."/>
            <person name="Jordan W.C."/>
            <person name="Karpen G.H."/>
            <person name="Kataoka E."/>
            <person name="Keightley P.D."/>
            <person name="Kheradpour P."/>
            <person name="Kirkness E.F."/>
            <person name="Koerich L.B."/>
            <person name="Kristiansen K."/>
            <person name="Kudrna D."/>
            <person name="Kulathinal R.J."/>
            <person name="Kumar S."/>
            <person name="Kwok R."/>
            <person name="Lander E."/>
            <person name="Langley C.H."/>
            <person name="Lapoint R."/>
            <person name="Lazzaro B.P."/>
            <person name="Lee S.J."/>
            <person name="Levesque L."/>
            <person name="Li R."/>
            <person name="Lin C.F."/>
            <person name="Lin M.F."/>
            <person name="Lindblad-Toh K."/>
            <person name="Llopart A."/>
            <person name="Long M."/>
            <person name="Low L."/>
            <person name="Lozovsky E."/>
            <person name="Lu J."/>
            <person name="Luo M."/>
            <person name="Machado C.A."/>
            <person name="Makalowski W."/>
            <person name="Marzo M."/>
            <person name="Matsuda M."/>
            <person name="Matzkin L."/>
            <person name="McAllister B."/>
            <person name="McBride C.S."/>
            <person name="McKernan B."/>
            <person name="McKernan K."/>
            <person name="Mendez-Lago M."/>
            <person name="Minx P."/>
            <person name="Mollenhauer M.U."/>
            <person name="Montooth K."/>
            <person name="Mount S.M."/>
            <person name="Mu X."/>
            <person name="Myers E."/>
            <person name="Negre B."/>
            <person name="Newfeld S."/>
            <person name="Nielsen R."/>
            <person name="Noor M.A."/>
            <person name="O'Grady P."/>
            <person name="Pachter L."/>
            <person name="Papaceit M."/>
            <person name="Parisi M.J."/>
            <person name="Parisi M."/>
            <person name="Parts L."/>
            <person name="Pedersen J.S."/>
            <person name="Pesole G."/>
            <person name="Phillippy A.M."/>
            <person name="Ponting C.P."/>
            <person name="Pop M."/>
            <person name="Porcelli D."/>
            <person name="Powell J.R."/>
            <person name="Prohaska S."/>
            <person name="Pruitt K."/>
            <person name="Puig M."/>
            <person name="Quesneville H."/>
            <person name="Ram K.R."/>
            <person name="Rand D."/>
            <person name="Rasmussen M.D."/>
            <person name="Reed L.K."/>
            <person name="Reenan R."/>
            <person name="Reily A."/>
            <person name="Remington K.A."/>
            <person name="Rieger T.T."/>
            <person name="Ritchie M.G."/>
            <person name="Robin C."/>
            <person name="Rogers Y.H."/>
            <person name="Rohde C."/>
            <person name="Rozas J."/>
            <person name="Rubenfield M.J."/>
            <person name="Ruiz A."/>
            <person name="Russo S."/>
            <person name="Salzberg S.L."/>
            <person name="Sanchez-Gracia A."/>
            <person name="Saranga D.J."/>
            <person name="Sato H."/>
            <person name="Schaeffer S.W."/>
            <person name="Schatz M.C."/>
            <person name="Schlenke T."/>
            <person name="Schwartz R."/>
            <person name="Segarra C."/>
            <person name="Singh R.S."/>
            <person name="Sirot L."/>
            <person name="Sirota M."/>
            <person name="Sisneros N.B."/>
            <person name="Smith C.D."/>
            <person name="Smith T.F."/>
            <person name="Spieth J."/>
            <person name="Stage D.E."/>
            <person name="Stark A."/>
            <person name="Stephan W."/>
            <person name="Strausberg R.L."/>
            <person name="Strempel S."/>
            <person name="Sturgill D."/>
            <person name="Sutton G."/>
            <person name="Sutton G.G."/>
            <person name="Tao W."/>
            <person name="Teichmann S."/>
            <person name="Tobari Y.N."/>
            <person name="Tomimura Y."/>
            <person name="Tsolas J.M."/>
            <person name="Valente V.L."/>
            <person name="Venter E."/>
            <person name="Venter J.C."/>
            <person name="Vicario S."/>
            <person name="Vieira F.G."/>
            <person name="Vilella A.J."/>
            <person name="Villasante A."/>
            <person name="Walenz B."/>
            <person name="Wang J."/>
            <person name="Wasserman M."/>
            <person name="Watts T."/>
            <person name="Wilson D."/>
            <person name="Wilson R.K."/>
            <person name="Wing R.A."/>
            <person name="Wolfner M.F."/>
            <person name="Wong A."/>
            <person name="Wong G.K."/>
            <person name="Wu C.I."/>
            <person name="Wu G."/>
            <person name="Yamamoto D."/>
            <person name="Yang H.P."/>
            <person name="Yang S.P."/>
            <person name="Yorke J.A."/>
            <person name="Yoshida K."/>
            <person name="Zdobnov E."/>
            <person name="Zhang P."/>
            <person name="Zhang Y."/>
            <person name="Zimin A.V."/>
            <person name="Baldwin J."/>
            <person name="Abdouelleil A."/>
            <person name="Abdulkadir J."/>
            <person name="Abebe A."/>
            <person name="Abera B."/>
            <person name="Abreu J."/>
            <person name="Acer S.C."/>
            <person name="Aftuck L."/>
            <person name="Alexander A."/>
            <person name="An P."/>
            <person name="Anderson E."/>
            <person name="Anderson S."/>
            <person name="Arachi H."/>
            <person name="Azer M."/>
            <person name="Bachantsang P."/>
            <person name="Barry A."/>
            <person name="Bayul T."/>
            <person name="Berlin A."/>
            <person name="Bessette D."/>
            <person name="Bloom T."/>
            <person name="Blye J."/>
            <person name="Boguslavskiy L."/>
            <person name="Bonnet C."/>
            <person name="Boukhgalter B."/>
            <person name="Bourzgui I."/>
            <person name="Brown A."/>
            <person name="Cahill P."/>
            <person name="Channer S."/>
            <person name="Cheshatsang Y."/>
            <person name="Chuda L."/>
            <person name="Citroen M."/>
            <person name="Collymore A."/>
            <person name="Cooke P."/>
            <person name="Costello M."/>
            <person name="D'Aco K."/>
            <person name="Daza R."/>
            <person name="De Haan G."/>
            <person name="DeGray S."/>
            <person name="DeMaso C."/>
            <person name="Dhargay N."/>
            <person name="Dooley K."/>
            <person name="Dooley E."/>
            <person name="Doricent M."/>
            <person name="Dorje P."/>
            <person name="Dorjee K."/>
            <person name="Dupes A."/>
            <person name="Elong R."/>
            <person name="Falk J."/>
            <person name="Farina A."/>
            <person name="Faro S."/>
            <person name="Ferguson D."/>
            <person name="Fisher S."/>
            <person name="Foley C.D."/>
            <person name="Franke A."/>
            <person name="Friedrich D."/>
            <person name="Gadbois L."/>
            <person name="Gearin G."/>
            <person name="Gearin C.R."/>
            <person name="Giannoukos G."/>
            <person name="Goode T."/>
            <person name="Graham J."/>
            <person name="Grandbois E."/>
            <person name="Grewal S."/>
            <person name="Gyaltsen K."/>
            <person name="Hafez N."/>
            <person name="Hagos B."/>
            <person name="Hall J."/>
            <person name="Henson C."/>
            <person name="Hollinger A."/>
            <person name="Honan T."/>
            <person name="Huard M.D."/>
            <person name="Hughes L."/>
            <person name="Hurhula B."/>
            <person name="Husby M.E."/>
            <person name="Kamat A."/>
            <person name="Kanga B."/>
            <person name="Kashin S."/>
            <person name="Khazanovich D."/>
            <person name="Kisner P."/>
            <person name="Lance K."/>
            <person name="Lara M."/>
            <person name="Lee W."/>
            <person name="Lennon N."/>
            <person name="Letendre F."/>
            <person name="LeVine R."/>
            <person name="Lipovsky A."/>
            <person name="Liu X."/>
            <person name="Liu J."/>
            <person name="Liu S."/>
            <person name="Lokyitsang T."/>
            <person name="Lokyitsang Y."/>
            <person name="Lubonja R."/>
            <person name="Lui A."/>
            <person name="MacDonald P."/>
            <person name="Magnisalis V."/>
            <person name="Maru K."/>
            <person name="Matthews C."/>
            <person name="McCusker W."/>
            <person name="McDonough S."/>
            <person name="Mehta T."/>
            <person name="Meldrim J."/>
            <person name="Meneus L."/>
            <person name="Mihai O."/>
            <person name="Mihalev A."/>
            <person name="Mihova T."/>
            <person name="Mittelman R."/>
            <person name="Mlenga V."/>
            <person name="Montmayeur A."/>
            <person name="Mulrain L."/>
            <person name="Navidi A."/>
            <person name="Naylor J."/>
            <person name="Negash T."/>
            <person name="Nguyen T."/>
            <person name="Nguyen N."/>
            <person name="Nicol R."/>
            <person name="Norbu C."/>
            <person name="Norbu N."/>
            <person name="Novod N."/>
            <person name="O'Neill B."/>
            <person name="Osman S."/>
            <person name="Markiewicz E."/>
            <person name="Oyono O.L."/>
            <person name="Patti C."/>
            <person name="Phunkhang P."/>
            <person name="Pierre F."/>
            <person name="Priest M."/>
            <person name="Raghuraman S."/>
            <person name="Rege F."/>
            <person name="Reyes R."/>
            <person name="Rise C."/>
            <person name="Rogov P."/>
            <person name="Ross K."/>
            <person name="Ryan E."/>
            <person name="Settipalli S."/>
            <person name="Shea T."/>
            <person name="Sherpa N."/>
            <person name="Shi L."/>
            <person name="Shih D."/>
            <person name="Sparrow T."/>
            <person name="Spaulding J."/>
            <person name="Stalker J."/>
            <person name="Stange-Thomann N."/>
            <person name="Stavropoulos S."/>
            <person name="Stone C."/>
            <person name="Strader C."/>
            <person name="Tesfaye S."/>
            <person name="Thomson T."/>
            <person name="Thoulutsang Y."/>
            <person name="Thoulutsang D."/>
            <person name="Topham K."/>
            <person name="Topping I."/>
            <person name="Tsamla T."/>
            <person name="Vassiliev H."/>
            <person name="Vo A."/>
            <person name="Wangchuk T."/>
            <person name="Wangdi T."/>
            <person name="Weiand M."/>
            <person name="Wilkinson J."/>
            <person name="Wilson A."/>
            <person name="Yadav S."/>
            <person name="Young G."/>
            <person name="Yu Q."/>
            <person name="Zembek L."/>
            <person name="Zhong D."/>
            <person name="Zimmer A."/>
            <person name="Zwirko Z."/>
            <person name="Jaffe D.B."/>
            <person name="Alvarez P."/>
            <person name="Brockman W."/>
            <person name="Butler J."/>
            <person name="Chin C."/>
            <person name="Gnerre S."/>
            <person name="Grabherr M."/>
            <person name="Kleber M."/>
            <person name="Mauceli E."/>
            <person name="MacCallum I."/>
        </authorList>
    </citation>
    <scope>NUCLEOTIDE SEQUENCE [LARGE SCALE GENOMIC DNA]</scope>
    <source>
        <strain evidence="12">Tai18E2 / Tucson 14021-0261.01</strain>
    </source>
</reference>
<keyword evidence="5" id="KW-0677">Repeat</keyword>
<evidence type="ECO:0000256" key="7">
    <source>
        <dbReference type="ARBA" id="ARBA00023136"/>
    </source>
</evidence>
<dbReference type="GO" id="GO:0016020">
    <property type="term" value="C:membrane"/>
    <property type="evidence" value="ECO:0007669"/>
    <property type="project" value="UniProtKB-SubCell"/>
</dbReference>
<comment type="similarity">
    <text evidence="2 9">Belongs to the mitochondrial carrier (TC 2.A.29) family.</text>
</comment>
<evidence type="ECO:0000256" key="1">
    <source>
        <dbReference type="ARBA" id="ARBA00004141"/>
    </source>
</evidence>
<dbReference type="PRINTS" id="PR00926">
    <property type="entry name" value="MITOCARRIER"/>
</dbReference>
<accession>A0A0R1E185</accession>
<dbReference type="InterPro" id="IPR050391">
    <property type="entry name" value="Mito_Metabolite_Transporter"/>
</dbReference>
<feature type="repeat" description="Solcar" evidence="8">
    <location>
        <begin position="211"/>
        <end position="295"/>
    </location>
</feature>
<dbReference type="AlphaFoldDB" id="A0A0R1E185"/>
<dbReference type="InterPro" id="IPR023395">
    <property type="entry name" value="MCP_dom_sf"/>
</dbReference>
<evidence type="ECO:0000313" key="11">
    <source>
        <dbReference type="EMBL" id="KRK01939.1"/>
    </source>
</evidence>
<organism evidence="11 12">
    <name type="scientific">Drosophila yakuba</name>
    <name type="common">Fruit fly</name>
    <dbReference type="NCBI Taxonomy" id="7245"/>
    <lineage>
        <taxon>Eukaryota</taxon>
        <taxon>Metazoa</taxon>
        <taxon>Ecdysozoa</taxon>
        <taxon>Arthropoda</taxon>
        <taxon>Hexapoda</taxon>
        <taxon>Insecta</taxon>
        <taxon>Pterygota</taxon>
        <taxon>Neoptera</taxon>
        <taxon>Endopterygota</taxon>
        <taxon>Diptera</taxon>
        <taxon>Brachycera</taxon>
        <taxon>Muscomorpha</taxon>
        <taxon>Ephydroidea</taxon>
        <taxon>Drosophilidae</taxon>
        <taxon>Drosophila</taxon>
        <taxon>Sophophora</taxon>
    </lineage>
</organism>
<dbReference type="Gene3D" id="1.50.40.10">
    <property type="entry name" value="Mitochondrial carrier domain"/>
    <property type="match status" value="1"/>
</dbReference>
<protein>
    <submittedName>
        <fullName evidence="11">Uncharacterized protein, isoform C</fullName>
    </submittedName>
</protein>
<evidence type="ECO:0000256" key="4">
    <source>
        <dbReference type="ARBA" id="ARBA00022692"/>
    </source>
</evidence>
<dbReference type="GO" id="GO:0005739">
    <property type="term" value="C:mitochondrion"/>
    <property type="evidence" value="ECO:0007669"/>
    <property type="project" value="EnsemblMetazoa"/>
</dbReference>
<gene>
    <name evidence="11" type="primary">Dyak\GE22058</name>
    <name evidence="11" type="synonym">dyak_GLEANR_5767</name>
    <name evidence="11" type="synonym">GE22058</name>
    <name evidence="11" type="ORF">Dyak_GE22058</name>
</gene>
<evidence type="ECO:0000256" key="8">
    <source>
        <dbReference type="PROSITE-ProRule" id="PRU00282"/>
    </source>
</evidence>
<dbReference type="OrthoDB" id="448427at2759"/>
<feature type="transmembrane region" description="Helical" evidence="10">
    <location>
        <begin position="64"/>
        <end position="86"/>
    </location>
</feature>
<name>A0A0R1E185_DROYA</name>
<sequence>MPVYDDHILDDCTDVPEGLVPRWWFGGFASICVAFAVAPIDIVKTHMQIQQKKRSIFGTIKRIYQLKIMPILGLWGFYDGFSAAILRQMTSTNIHFIVYETGKKMEYVDRDSYLGKIILGCVAGACGSACGIPTDLINVRMQTDMKEPPSKRRNYKHVIDGLIRIPKEEGWRALYKGGSVAALKSSLSTCSQIALYDIIKTEVRKNTSANDGVPLHFLTSFVTSIISSSITHPLDVVRTIMMNSRPGEFRTVFQAAVHMMRFGIMGPYRGFVPTIVRKAPATTLLFVLYEQLRLHFGICSLGGEK</sequence>
<evidence type="ECO:0000256" key="5">
    <source>
        <dbReference type="ARBA" id="ARBA00022737"/>
    </source>
</evidence>
<dbReference type="InterPro" id="IPR018108">
    <property type="entry name" value="MCP_transmembrane"/>
</dbReference>
<proteinExistence type="inferred from homology"/>
<dbReference type="SUPFAM" id="SSF103506">
    <property type="entry name" value="Mitochondrial carrier"/>
    <property type="match status" value="1"/>
</dbReference>
<keyword evidence="4 8" id="KW-0812">Transmembrane</keyword>
<evidence type="ECO:0000256" key="9">
    <source>
        <dbReference type="RuleBase" id="RU000488"/>
    </source>
</evidence>
<dbReference type="GO" id="GO:0055085">
    <property type="term" value="P:transmembrane transport"/>
    <property type="evidence" value="ECO:0007669"/>
    <property type="project" value="InterPro"/>
</dbReference>
<evidence type="ECO:0000256" key="2">
    <source>
        <dbReference type="ARBA" id="ARBA00006375"/>
    </source>
</evidence>
<feature type="repeat" description="Solcar" evidence="8">
    <location>
        <begin position="111"/>
        <end position="202"/>
    </location>
</feature>